<evidence type="ECO:0000256" key="3">
    <source>
        <dbReference type="ARBA" id="ARBA00022676"/>
    </source>
</evidence>
<evidence type="ECO:0000256" key="8">
    <source>
        <dbReference type="SAM" id="Phobius"/>
    </source>
</evidence>
<dbReference type="InterPro" id="IPR038731">
    <property type="entry name" value="RgtA/B/C-like"/>
</dbReference>
<dbReference type="Proteomes" id="UP000282106">
    <property type="component" value="Unassembled WGS sequence"/>
</dbReference>
<feature type="transmembrane region" description="Helical" evidence="8">
    <location>
        <begin position="196"/>
        <end position="214"/>
    </location>
</feature>
<feature type="transmembrane region" description="Helical" evidence="8">
    <location>
        <begin position="304"/>
        <end position="322"/>
    </location>
</feature>
<dbReference type="AlphaFoldDB" id="A0A3N0V892"/>
<gene>
    <name evidence="10" type="ORF">ED208_13565</name>
</gene>
<feature type="transmembrane region" description="Helical" evidence="8">
    <location>
        <begin position="153"/>
        <end position="184"/>
    </location>
</feature>
<name>A0A3N0V892_9GAMM</name>
<feature type="transmembrane region" description="Helical" evidence="8">
    <location>
        <begin position="246"/>
        <end position="267"/>
    </location>
</feature>
<keyword evidence="7 8" id="KW-0472">Membrane</keyword>
<comment type="caution">
    <text evidence="10">The sequence shown here is derived from an EMBL/GenBank/DDBJ whole genome shotgun (WGS) entry which is preliminary data.</text>
</comment>
<dbReference type="PANTHER" id="PTHR33908:SF11">
    <property type="entry name" value="MEMBRANE PROTEIN"/>
    <property type="match status" value="1"/>
</dbReference>
<evidence type="ECO:0000256" key="4">
    <source>
        <dbReference type="ARBA" id="ARBA00022679"/>
    </source>
</evidence>
<keyword evidence="4 10" id="KW-0808">Transferase</keyword>
<keyword evidence="6 8" id="KW-1133">Transmembrane helix</keyword>
<dbReference type="GO" id="GO:0005886">
    <property type="term" value="C:plasma membrane"/>
    <property type="evidence" value="ECO:0007669"/>
    <property type="project" value="UniProtKB-SubCell"/>
</dbReference>
<dbReference type="RefSeq" id="WP_123212454.1">
    <property type="nucleotide sequence ID" value="NZ_RJVO01000006.1"/>
</dbReference>
<organism evidence="10 11">
    <name type="scientific">Stagnimonas aquatica</name>
    <dbReference type="NCBI Taxonomy" id="2689987"/>
    <lineage>
        <taxon>Bacteria</taxon>
        <taxon>Pseudomonadati</taxon>
        <taxon>Pseudomonadota</taxon>
        <taxon>Gammaproteobacteria</taxon>
        <taxon>Nevskiales</taxon>
        <taxon>Nevskiaceae</taxon>
        <taxon>Stagnimonas</taxon>
    </lineage>
</organism>
<keyword evidence="11" id="KW-1185">Reference proteome</keyword>
<dbReference type="Pfam" id="PF13231">
    <property type="entry name" value="PMT_2"/>
    <property type="match status" value="1"/>
</dbReference>
<keyword evidence="5 8" id="KW-0812">Transmembrane</keyword>
<evidence type="ECO:0000256" key="6">
    <source>
        <dbReference type="ARBA" id="ARBA00022989"/>
    </source>
</evidence>
<evidence type="ECO:0000256" key="1">
    <source>
        <dbReference type="ARBA" id="ARBA00004651"/>
    </source>
</evidence>
<evidence type="ECO:0000256" key="2">
    <source>
        <dbReference type="ARBA" id="ARBA00022475"/>
    </source>
</evidence>
<evidence type="ECO:0000256" key="7">
    <source>
        <dbReference type="ARBA" id="ARBA00023136"/>
    </source>
</evidence>
<dbReference type="PANTHER" id="PTHR33908">
    <property type="entry name" value="MANNOSYLTRANSFERASE YKCB-RELATED"/>
    <property type="match status" value="1"/>
</dbReference>
<dbReference type="InterPro" id="IPR050297">
    <property type="entry name" value="LipidA_mod_glycosyltrf_83"/>
</dbReference>
<dbReference type="InParanoid" id="A0A3N0V892"/>
<sequence length="503" mass="56643">MTASARSPLPVLLLILLIGSVYRALALHWAGLNLYVDEAQYWTWSQSLAWGYYSKPPVIAAIIAFTTELFGDGELAIKSGALLLYPLTTLLVYALALRLYDRRVAFWSALTFFTLPGVAFSSVIISTDVALFTSWTAACYGLLRALENNQWRWWLLVGLAGGIGLLTKYTMGIFAVSTLLYLGLTPSLRAQLRNPRLYLAALLSALVFAPNLWWNHLNGWPTFQHTADISNLETGPGLHFDELSEFLLGQAAIIGPVLFFALIVLIARPRQWLAEPRQRFLACMALPFLLIISLQALLGRANANWAAMTYASGTVWLVAWLLQAERRRLLIGAIALNLALASLAYHYHALTRLAGIELTRKSDHYKRVQGWDRVGAEVRQRLIDNPGAILLTDQRDLMSELRYYARPQSDNAVMWNPRHEVVSHYHLVTSMDDKIGADFLYITRDERLPDEVAMRFFETLPLEAIHVPVVPGWSLDFQVFLLRRFQGYEGPLPLDRPPAPPLN</sequence>
<feature type="domain" description="Glycosyltransferase RgtA/B/C/D-like" evidence="9">
    <location>
        <begin position="54"/>
        <end position="214"/>
    </location>
</feature>
<dbReference type="GO" id="GO:0009103">
    <property type="term" value="P:lipopolysaccharide biosynthetic process"/>
    <property type="evidence" value="ECO:0007669"/>
    <property type="project" value="UniProtKB-ARBA"/>
</dbReference>
<feature type="transmembrane region" description="Helical" evidence="8">
    <location>
        <begin position="279"/>
        <end position="298"/>
    </location>
</feature>
<protein>
    <submittedName>
        <fullName evidence="10">Phospholipid carrier-dependent glycosyltransferase</fullName>
    </submittedName>
</protein>
<evidence type="ECO:0000313" key="10">
    <source>
        <dbReference type="EMBL" id="ROH88832.1"/>
    </source>
</evidence>
<feature type="transmembrane region" description="Helical" evidence="8">
    <location>
        <begin position="329"/>
        <end position="347"/>
    </location>
</feature>
<feature type="transmembrane region" description="Helical" evidence="8">
    <location>
        <begin position="75"/>
        <end position="97"/>
    </location>
</feature>
<evidence type="ECO:0000256" key="5">
    <source>
        <dbReference type="ARBA" id="ARBA00022692"/>
    </source>
</evidence>
<keyword evidence="2" id="KW-1003">Cell membrane</keyword>
<keyword evidence="3" id="KW-0328">Glycosyltransferase</keyword>
<comment type="subcellular location">
    <subcellularLocation>
        <location evidence="1">Cell membrane</location>
        <topology evidence="1">Multi-pass membrane protein</topology>
    </subcellularLocation>
</comment>
<accession>A0A3N0V892</accession>
<evidence type="ECO:0000259" key="9">
    <source>
        <dbReference type="Pfam" id="PF13231"/>
    </source>
</evidence>
<proteinExistence type="predicted"/>
<dbReference type="EMBL" id="RJVO01000006">
    <property type="protein sequence ID" value="ROH88832.1"/>
    <property type="molecule type" value="Genomic_DNA"/>
</dbReference>
<reference evidence="10 11" key="1">
    <citation type="submission" date="2018-10" db="EMBL/GenBank/DDBJ databases">
        <authorList>
            <person name="Chen W.-M."/>
        </authorList>
    </citation>
    <scope>NUCLEOTIDE SEQUENCE [LARGE SCALE GENOMIC DNA]</scope>
    <source>
        <strain evidence="10 11">THS-13</strain>
    </source>
</reference>
<evidence type="ECO:0000313" key="11">
    <source>
        <dbReference type="Proteomes" id="UP000282106"/>
    </source>
</evidence>
<dbReference type="GO" id="GO:0016763">
    <property type="term" value="F:pentosyltransferase activity"/>
    <property type="evidence" value="ECO:0007669"/>
    <property type="project" value="TreeGrafter"/>
</dbReference>
<feature type="transmembrane region" description="Helical" evidence="8">
    <location>
        <begin position="104"/>
        <end position="125"/>
    </location>
</feature>